<dbReference type="AlphaFoldDB" id="A0A3E4M5A9"/>
<name>A0A3E4M5A9_9FIRM</name>
<comment type="caution">
    <text evidence="1">The sequence shown here is derived from an EMBL/GenBank/DDBJ whole genome shotgun (WGS) entry which is preliminary data.</text>
</comment>
<evidence type="ECO:0000313" key="2">
    <source>
        <dbReference type="Proteomes" id="UP000261052"/>
    </source>
</evidence>
<dbReference type="Proteomes" id="UP000261052">
    <property type="component" value="Unassembled WGS sequence"/>
</dbReference>
<protein>
    <submittedName>
        <fullName evidence="1">Plasmid segregation actin-type ATPase ParM</fullName>
    </submittedName>
</protein>
<evidence type="ECO:0000313" key="1">
    <source>
        <dbReference type="EMBL" id="RGK44901.1"/>
    </source>
</evidence>
<organism evidence="1 2">
    <name type="scientific">Agathobacter rectalis</name>
    <dbReference type="NCBI Taxonomy" id="39491"/>
    <lineage>
        <taxon>Bacteria</taxon>
        <taxon>Bacillati</taxon>
        <taxon>Bacillota</taxon>
        <taxon>Clostridia</taxon>
        <taxon>Lachnospirales</taxon>
        <taxon>Lachnospiraceae</taxon>
        <taxon>Agathobacter</taxon>
    </lineage>
</organism>
<accession>A0A3E4M5A9</accession>
<sequence length="61" mass="6881">MNNKLEVIGIDHGWSMMKTISQVFVTGVKEITTTPALFGDVLEYEGKFYKVGTVRQEVKDT</sequence>
<feature type="non-terminal residue" evidence="1">
    <location>
        <position position="61"/>
    </location>
</feature>
<dbReference type="EMBL" id="QSQP01000002">
    <property type="protein sequence ID" value="RGK44901.1"/>
    <property type="molecule type" value="Genomic_DNA"/>
</dbReference>
<gene>
    <name evidence="1" type="ORF">DXD13_01470</name>
</gene>
<reference evidence="1 2" key="1">
    <citation type="submission" date="2018-08" db="EMBL/GenBank/DDBJ databases">
        <title>A genome reference for cultivated species of the human gut microbiota.</title>
        <authorList>
            <person name="Zou Y."/>
            <person name="Xue W."/>
            <person name="Luo G."/>
        </authorList>
    </citation>
    <scope>NUCLEOTIDE SEQUENCE [LARGE SCALE GENOMIC DNA]</scope>
    <source>
        <strain evidence="1 2">TF11-15AC</strain>
    </source>
</reference>
<proteinExistence type="predicted"/>